<dbReference type="InterPro" id="IPR014569">
    <property type="entry name" value="Ubq_cyt-c_CBP3-rel"/>
</dbReference>
<dbReference type="Pfam" id="PF03981">
    <property type="entry name" value="Ubiq_cyt_C_chap"/>
    <property type="match status" value="1"/>
</dbReference>
<dbReference type="InterPro" id="IPR021150">
    <property type="entry name" value="Ubiq_cyt_c_chap"/>
</dbReference>
<dbReference type="PANTHER" id="PTHR12184:SF1">
    <property type="entry name" value="UBIQUINOL-CYTOCHROME-C REDUCTASE COMPLEX ASSEMBLY FACTOR 1"/>
    <property type="match status" value="1"/>
</dbReference>
<protein>
    <submittedName>
        <fullName evidence="4">Ubiquinol-cytochrome c chaperone</fullName>
    </submittedName>
</protein>
<evidence type="ECO:0000313" key="4">
    <source>
        <dbReference type="EMBL" id="QEX22709.1"/>
    </source>
</evidence>
<dbReference type="RefSeq" id="WP_151118168.1">
    <property type="nucleotide sequence ID" value="NZ_CP042582.1"/>
</dbReference>
<accession>A0A5J6MYP7</accession>
<feature type="domain" description="Ubiquinol-cytochrome c chaperone" evidence="3">
    <location>
        <begin position="37"/>
        <end position="176"/>
    </location>
</feature>
<proteinExistence type="inferred from homology"/>
<dbReference type="InterPro" id="IPR007129">
    <property type="entry name" value="Ubiqinol_cyt_c_chaperone_CPB3"/>
</dbReference>
<evidence type="ECO:0000256" key="2">
    <source>
        <dbReference type="ARBA" id="ARBA00006436"/>
    </source>
</evidence>
<keyword evidence="5" id="KW-1185">Reference proteome</keyword>
<dbReference type="AlphaFoldDB" id="A0A5J6MYP7"/>
<sequence length="184" mass="19812">MSWLSRLFRSDPSATPAERLYAALVEQARQPAFFREGRVPDSLDGRFEMLTLHAFLVLRRLRAEGPAGAALAQRLFDRMFVDMDESLREIGVGDLSVGKRVKAMAKAFYGRSAAYEAALSDPAGSALADALARNLYGTLPDRQGLPLAAMGRYLGQAAADLAAQPAAALLEGRVSFPAPGLDRS</sequence>
<dbReference type="OrthoDB" id="7158889at2"/>
<reference evidence="4 5" key="1">
    <citation type="submission" date="2019-08" db="EMBL/GenBank/DDBJ databases">
        <title>Hyperibacter terrae gen. nov., sp. nov. and Hyperibacter viscosus sp. nov., two new members in the family Rhodospirillaceae isolated from the rhizosphere of Hypericum perforatum.</title>
        <authorList>
            <person name="Noviana Z."/>
        </authorList>
    </citation>
    <scope>NUCLEOTIDE SEQUENCE [LARGE SCALE GENOMIC DNA]</scope>
    <source>
        <strain evidence="4 5">R5959</strain>
    </source>
</reference>
<dbReference type="Proteomes" id="UP000325797">
    <property type="component" value="Chromosome"/>
</dbReference>
<evidence type="ECO:0000259" key="3">
    <source>
        <dbReference type="Pfam" id="PF03981"/>
    </source>
</evidence>
<comment type="similarity">
    <text evidence="2">Belongs to the UPF0174 family.</text>
</comment>
<organism evidence="4 5">
    <name type="scientific">Hypericibacter adhaerens</name>
    <dbReference type="NCBI Taxonomy" id="2602016"/>
    <lineage>
        <taxon>Bacteria</taxon>
        <taxon>Pseudomonadati</taxon>
        <taxon>Pseudomonadota</taxon>
        <taxon>Alphaproteobacteria</taxon>
        <taxon>Rhodospirillales</taxon>
        <taxon>Dongiaceae</taxon>
        <taxon>Hypericibacter</taxon>
    </lineage>
</organism>
<dbReference type="PANTHER" id="PTHR12184">
    <property type="entry name" value="UBIQUINOL-CYTOCHROME C REDUCTASE COMPLEX ASSEMBLY FACTOR 1 FAMILY MEMBER"/>
    <property type="match status" value="1"/>
</dbReference>
<comment type="similarity">
    <text evidence="1">Belongs to the CBP3 family.</text>
</comment>
<name>A0A5J6MYP7_9PROT</name>
<dbReference type="PIRSF" id="PIRSF032079">
    <property type="entry name" value="UCP032079"/>
    <property type="match status" value="1"/>
</dbReference>
<dbReference type="EMBL" id="CP042582">
    <property type="protein sequence ID" value="QEX22709.1"/>
    <property type="molecule type" value="Genomic_DNA"/>
</dbReference>
<dbReference type="KEGG" id="hadh:FRZ61_26410"/>
<evidence type="ECO:0000313" key="5">
    <source>
        <dbReference type="Proteomes" id="UP000325797"/>
    </source>
</evidence>
<evidence type="ECO:0000256" key="1">
    <source>
        <dbReference type="ARBA" id="ARBA00006407"/>
    </source>
</evidence>
<gene>
    <name evidence="4" type="ORF">FRZ61_26410</name>
</gene>